<keyword evidence="10 12" id="KW-0486">Methionine biosynthesis</keyword>
<keyword evidence="5 12" id="KW-0658">Purine biosynthesis</keyword>
<reference evidence="15" key="1">
    <citation type="submission" date="2020-10" db="EMBL/GenBank/DDBJ databases">
        <authorList>
            <person name="Gilroy R."/>
        </authorList>
    </citation>
    <scope>NUCLEOTIDE SEQUENCE</scope>
    <source>
        <strain evidence="15">CHK197-8231</strain>
    </source>
</reference>
<evidence type="ECO:0000256" key="8">
    <source>
        <dbReference type="ARBA" id="ARBA00023002"/>
    </source>
</evidence>
<feature type="domain" description="Tetrahydrofolate dehydrogenase/cyclohydrolase NAD(P)-binding" evidence="14">
    <location>
        <begin position="133"/>
        <end position="276"/>
    </location>
</feature>
<evidence type="ECO:0000256" key="4">
    <source>
        <dbReference type="ARBA" id="ARBA00022605"/>
    </source>
</evidence>
<feature type="binding site" evidence="12">
    <location>
        <begin position="159"/>
        <end position="161"/>
    </location>
    <ligand>
        <name>NADP(+)</name>
        <dbReference type="ChEBI" id="CHEBI:58349"/>
    </ligand>
</feature>
<evidence type="ECO:0000256" key="12">
    <source>
        <dbReference type="HAMAP-Rule" id="MF_01576"/>
    </source>
</evidence>
<organism evidence="15 16">
    <name type="scientific">Candidatus Fimihabitans intestinipullorum</name>
    <dbReference type="NCBI Taxonomy" id="2840820"/>
    <lineage>
        <taxon>Bacteria</taxon>
        <taxon>Bacillati</taxon>
        <taxon>Mycoplasmatota</taxon>
        <taxon>Mycoplasmatota incertae sedis</taxon>
        <taxon>Candidatus Fimihabitans</taxon>
    </lineage>
</organism>
<comment type="function">
    <text evidence="12">Catalyzes the oxidation of 5,10-methylenetetrahydrofolate to 5,10-methenyltetrahydrofolate and then the hydrolysis of 5,10-methenyltetrahydrofolate to 10-formyltetrahydrofolate.</text>
</comment>
<dbReference type="SUPFAM" id="SSF51735">
    <property type="entry name" value="NAD(P)-binding Rossmann-fold domains"/>
    <property type="match status" value="1"/>
</dbReference>
<keyword evidence="3 12" id="KW-0554">One-carbon metabolism</keyword>
<evidence type="ECO:0000256" key="2">
    <source>
        <dbReference type="ARBA" id="ARBA00011738"/>
    </source>
</evidence>
<evidence type="ECO:0000259" key="13">
    <source>
        <dbReference type="Pfam" id="PF00763"/>
    </source>
</evidence>
<dbReference type="FunFam" id="3.40.50.720:FF:000094">
    <property type="entry name" value="Bifunctional protein FolD"/>
    <property type="match status" value="1"/>
</dbReference>
<comment type="catalytic activity">
    <reaction evidence="12">
        <text>(6R)-5,10-methenyltetrahydrofolate + H2O = (6R)-10-formyltetrahydrofolate + H(+)</text>
        <dbReference type="Rhea" id="RHEA:23700"/>
        <dbReference type="ChEBI" id="CHEBI:15377"/>
        <dbReference type="ChEBI" id="CHEBI:15378"/>
        <dbReference type="ChEBI" id="CHEBI:57455"/>
        <dbReference type="ChEBI" id="CHEBI:195366"/>
        <dbReference type="EC" id="3.5.4.9"/>
    </reaction>
</comment>
<keyword evidence="9 12" id="KW-0368">Histidine biosynthesis</keyword>
<dbReference type="PRINTS" id="PR00085">
    <property type="entry name" value="THFDHDRGNASE"/>
</dbReference>
<dbReference type="AlphaFoldDB" id="A0A9D1L3C5"/>
<dbReference type="SUPFAM" id="SSF53223">
    <property type="entry name" value="Aminoacid dehydrogenase-like, N-terminal domain"/>
    <property type="match status" value="1"/>
</dbReference>
<evidence type="ECO:0000256" key="1">
    <source>
        <dbReference type="ARBA" id="ARBA00004777"/>
    </source>
</evidence>
<keyword evidence="6 12" id="KW-0378">Hydrolase</keyword>
<accession>A0A9D1L3C5</accession>
<dbReference type="FunFam" id="3.40.50.10860:FF:000005">
    <property type="entry name" value="C-1-tetrahydrofolate synthase, cytoplasmic, putative"/>
    <property type="match status" value="1"/>
</dbReference>
<evidence type="ECO:0000256" key="11">
    <source>
        <dbReference type="ARBA" id="ARBA00023268"/>
    </source>
</evidence>
<keyword evidence="4 12" id="KW-0028">Amino-acid biosynthesis</keyword>
<dbReference type="PANTHER" id="PTHR48099">
    <property type="entry name" value="C-1-TETRAHYDROFOLATE SYNTHASE, CYTOPLASMIC-RELATED"/>
    <property type="match status" value="1"/>
</dbReference>
<reference evidence="15" key="2">
    <citation type="journal article" date="2021" name="PeerJ">
        <title>Extensive microbial diversity within the chicken gut microbiome revealed by metagenomics and culture.</title>
        <authorList>
            <person name="Gilroy R."/>
            <person name="Ravi A."/>
            <person name="Getino M."/>
            <person name="Pursley I."/>
            <person name="Horton D.L."/>
            <person name="Alikhan N.F."/>
            <person name="Baker D."/>
            <person name="Gharbi K."/>
            <person name="Hall N."/>
            <person name="Watson M."/>
            <person name="Adriaenssens E.M."/>
            <person name="Foster-Nyarko E."/>
            <person name="Jarju S."/>
            <person name="Secka A."/>
            <person name="Antonio M."/>
            <person name="Oren A."/>
            <person name="Chaudhuri R.R."/>
            <person name="La Ragione R."/>
            <person name="Hildebrand F."/>
            <person name="Pallen M.J."/>
        </authorList>
    </citation>
    <scope>NUCLEOTIDE SEQUENCE</scope>
    <source>
        <strain evidence="15">CHK197-8231</strain>
    </source>
</reference>
<comment type="similarity">
    <text evidence="12">Belongs to the tetrahydrofolate dehydrogenase/cyclohydrolase family.</text>
</comment>
<sequence length="294" mass="33216">MNVDCRLLKKKKLEELKELIKDIDTPPVLAIIQVGNVDASNIYIRNKRKAAEMIGIQTQLYHFEENVTEEDLKRQIKRLNEDEQVNGIFIQLPIPRHLNEKLLIDEIDPIKDVDGLTTYNLGNLISGQEGLTPCTPNAVIDILDELHCDMTGQNVVVIGRSRLVGLPLFHLLLQRHATIDVCHSKTKDLKAHTIRADILVTAAGTQKNLITEDMVKKGSIIIDVSIIRDENNKLCGDVDYHNVVKKVSYITPVPGGVGQLTVLELMKNTMKAYQLQKKVKKHSYNLKMKDTNKM</sequence>
<keyword evidence="11 12" id="KW-0511">Multifunctional enzyme</keyword>
<dbReference type="CDD" id="cd01080">
    <property type="entry name" value="NAD_bind_m-THF_DH_Cyclohyd"/>
    <property type="match status" value="1"/>
</dbReference>
<dbReference type="GO" id="GO:0005829">
    <property type="term" value="C:cytosol"/>
    <property type="evidence" value="ECO:0007669"/>
    <property type="project" value="TreeGrafter"/>
</dbReference>
<evidence type="ECO:0000313" key="16">
    <source>
        <dbReference type="Proteomes" id="UP000824087"/>
    </source>
</evidence>
<dbReference type="EC" id="1.5.1.5" evidence="12"/>
<dbReference type="InterPro" id="IPR036291">
    <property type="entry name" value="NAD(P)-bd_dom_sf"/>
</dbReference>
<comment type="caution">
    <text evidence="12">Lacks conserved residue(s) required for the propagation of feature annotation.</text>
</comment>
<evidence type="ECO:0000256" key="9">
    <source>
        <dbReference type="ARBA" id="ARBA00023102"/>
    </source>
</evidence>
<feature type="binding site" evidence="12">
    <location>
        <position position="226"/>
    </location>
    <ligand>
        <name>NADP(+)</name>
        <dbReference type="ChEBI" id="CHEBI:58349"/>
    </ligand>
</feature>
<comment type="catalytic activity">
    <reaction evidence="12">
        <text>(6R)-5,10-methylene-5,6,7,8-tetrahydrofolate + NADP(+) = (6R)-5,10-methenyltetrahydrofolate + NADPH</text>
        <dbReference type="Rhea" id="RHEA:22812"/>
        <dbReference type="ChEBI" id="CHEBI:15636"/>
        <dbReference type="ChEBI" id="CHEBI:57455"/>
        <dbReference type="ChEBI" id="CHEBI:57783"/>
        <dbReference type="ChEBI" id="CHEBI:58349"/>
        <dbReference type="EC" id="1.5.1.5"/>
    </reaction>
</comment>
<dbReference type="GO" id="GO:0004488">
    <property type="term" value="F:methylenetetrahydrofolate dehydrogenase (NADP+) activity"/>
    <property type="evidence" value="ECO:0007669"/>
    <property type="project" value="UniProtKB-UniRule"/>
</dbReference>
<dbReference type="EC" id="3.5.4.9" evidence="12"/>
<evidence type="ECO:0000313" key="15">
    <source>
        <dbReference type="EMBL" id="HIU22461.1"/>
    </source>
</evidence>
<dbReference type="Proteomes" id="UP000824087">
    <property type="component" value="Unassembled WGS sequence"/>
</dbReference>
<keyword evidence="8 12" id="KW-0560">Oxidoreductase</keyword>
<dbReference type="GO" id="GO:0000105">
    <property type="term" value="P:L-histidine biosynthetic process"/>
    <property type="evidence" value="ECO:0007669"/>
    <property type="project" value="UniProtKB-KW"/>
</dbReference>
<dbReference type="InterPro" id="IPR000672">
    <property type="entry name" value="THF_DH/CycHdrlase"/>
</dbReference>
<dbReference type="InterPro" id="IPR020631">
    <property type="entry name" value="THF_DH/CycHdrlase_NAD-bd_dom"/>
</dbReference>
<dbReference type="Gene3D" id="3.40.50.10860">
    <property type="entry name" value="Leucine Dehydrogenase, chain A, domain 1"/>
    <property type="match status" value="1"/>
</dbReference>
<evidence type="ECO:0000256" key="5">
    <source>
        <dbReference type="ARBA" id="ARBA00022755"/>
    </source>
</evidence>
<dbReference type="GO" id="GO:0006164">
    <property type="term" value="P:purine nucleotide biosynthetic process"/>
    <property type="evidence" value="ECO:0007669"/>
    <property type="project" value="UniProtKB-KW"/>
</dbReference>
<comment type="subunit">
    <text evidence="2 12">Homodimer.</text>
</comment>
<comment type="pathway">
    <text evidence="1 12">One-carbon metabolism; tetrahydrofolate interconversion.</text>
</comment>
<evidence type="ECO:0000256" key="10">
    <source>
        <dbReference type="ARBA" id="ARBA00023167"/>
    </source>
</evidence>
<dbReference type="GO" id="GO:0004477">
    <property type="term" value="F:methenyltetrahydrofolate cyclohydrolase activity"/>
    <property type="evidence" value="ECO:0007669"/>
    <property type="project" value="UniProtKB-UniRule"/>
</dbReference>
<name>A0A9D1L3C5_9BACT</name>
<evidence type="ECO:0000256" key="6">
    <source>
        <dbReference type="ARBA" id="ARBA00022801"/>
    </source>
</evidence>
<evidence type="ECO:0000256" key="7">
    <source>
        <dbReference type="ARBA" id="ARBA00022857"/>
    </source>
</evidence>
<dbReference type="GO" id="GO:0035999">
    <property type="term" value="P:tetrahydrofolate interconversion"/>
    <property type="evidence" value="ECO:0007669"/>
    <property type="project" value="UniProtKB-UniRule"/>
</dbReference>
<evidence type="ECO:0000259" key="14">
    <source>
        <dbReference type="Pfam" id="PF02882"/>
    </source>
</evidence>
<feature type="domain" description="Tetrahydrofolate dehydrogenase/cyclohydrolase catalytic" evidence="13">
    <location>
        <begin position="5"/>
        <end position="114"/>
    </location>
</feature>
<dbReference type="EMBL" id="DVML01000014">
    <property type="protein sequence ID" value="HIU22461.1"/>
    <property type="molecule type" value="Genomic_DNA"/>
</dbReference>
<dbReference type="HAMAP" id="MF_01576">
    <property type="entry name" value="THF_DHG_CYH"/>
    <property type="match status" value="1"/>
</dbReference>
<dbReference type="PANTHER" id="PTHR48099:SF5">
    <property type="entry name" value="C-1-TETRAHYDROFOLATE SYNTHASE, CYTOPLASMIC"/>
    <property type="match status" value="1"/>
</dbReference>
<dbReference type="Gene3D" id="3.40.50.720">
    <property type="entry name" value="NAD(P)-binding Rossmann-like Domain"/>
    <property type="match status" value="1"/>
</dbReference>
<dbReference type="Pfam" id="PF00763">
    <property type="entry name" value="THF_DHG_CYH"/>
    <property type="match status" value="1"/>
</dbReference>
<dbReference type="Pfam" id="PF02882">
    <property type="entry name" value="THF_DHG_CYH_C"/>
    <property type="match status" value="1"/>
</dbReference>
<comment type="caution">
    <text evidence="15">The sequence shown here is derived from an EMBL/GenBank/DDBJ whole genome shotgun (WGS) entry which is preliminary data.</text>
</comment>
<dbReference type="GO" id="GO:0009086">
    <property type="term" value="P:methionine biosynthetic process"/>
    <property type="evidence" value="ECO:0007669"/>
    <property type="project" value="UniProtKB-KW"/>
</dbReference>
<protein>
    <recommendedName>
        <fullName evidence="12">Bifunctional protein FolD</fullName>
    </recommendedName>
    <domain>
        <recommendedName>
            <fullName evidence="12">Methylenetetrahydrofolate dehydrogenase</fullName>
            <ecNumber evidence="12">1.5.1.5</ecNumber>
        </recommendedName>
    </domain>
    <domain>
        <recommendedName>
            <fullName evidence="12">Methenyltetrahydrofolate cyclohydrolase</fullName>
            <ecNumber evidence="12">3.5.4.9</ecNumber>
        </recommendedName>
    </domain>
</protein>
<evidence type="ECO:0000256" key="3">
    <source>
        <dbReference type="ARBA" id="ARBA00022563"/>
    </source>
</evidence>
<keyword evidence="7 12" id="KW-0521">NADP</keyword>
<dbReference type="InterPro" id="IPR046346">
    <property type="entry name" value="Aminoacid_DH-like_N_sf"/>
</dbReference>
<gene>
    <name evidence="12" type="primary">folD</name>
    <name evidence="15" type="ORF">IAD49_02640</name>
</gene>
<dbReference type="InterPro" id="IPR020630">
    <property type="entry name" value="THF_DH/CycHdrlase_cat_dom"/>
</dbReference>
<proteinExistence type="inferred from homology"/>